<evidence type="ECO:0000313" key="2">
    <source>
        <dbReference type="EMBL" id="EWC63972.1"/>
    </source>
</evidence>
<dbReference type="RefSeq" id="WP_233427424.1">
    <property type="nucleotide sequence ID" value="NZ_AYXG01000027.1"/>
</dbReference>
<organism evidence="2 3">
    <name type="scientific">Actinokineospora spheciospongiae</name>
    <dbReference type="NCBI Taxonomy" id="909613"/>
    <lineage>
        <taxon>Bacteria</taxon>
        <taxon>Bacillati</taxon>
        <taxon>Actinomycetota</taxon>
        <taxon>Actinomycetes</taxon>
        <taxon>Pseudonocardiales</taxon>
        <taxon>Pseudonocardiaceae</taxon>
        <taxon>Actinokineospora</taxon>
    </lineage>
</organism>
<dbReference type="Pfam" id="PF20530">
    <property type="entry name" value="DUF6745"/>
    <property type="match status" value="1"/>
</dbReference>
<dbReference type="PATRIC" id="fig|909613.9.peg.700"/>
<evidence type="ECO:0000259" key="1">
    <source>
        <dbReference type="Pfam" id="PF20530"/>
    </source>
</evidence>
<dbReference type="eggNOG" id="COG4886">
    <property type="taxonomic scope" value="Bacteria"/>
</dbReference>
<dbReference type="Proteomes" id="UP000019277">
    <property type="component" value="Unassembled WGS sequence"/>
</dbReference>
<dbReference type="InterPro" id="IPR046633">
    <property type="entry name" value="DUF6745"/>
</dbReference>
<reference evidence="2 3" key="1">
    <citation type="journal article" date="2014" name="Genome Announc.">
        <title>Draft Genome Sequence of the Antitrypanosomally Active Sponge-Associated Bacterium Actinokineospora sp. Strain EG49.</title>
        <authorList>
            <person name="Harjes J."/>
            <person name="Ryu T."/>
            <person name="Abdelmohsen U.R."/>
            <person name="Moitinho-Silva L."/>
            <person name="Horn H."/>
            <person name="Ravasi T."/>
            <person name="Hentschel U."/>
        </authorList>
    </citation>
    <scope>NUCLEOTIDE SEQUENCE [LARGE SCALE GENOMIC DNA]</scope>
    <source>
        <strain evidence="2 3">EG49</strain>
    </source>
</reference>
<keyword evidence="3" id="KW-1185">Reference proteome</keyword>
<protein>
    <recommendedName>
        <fullName evidence="1">DUF6745 domain-containing protein</fullName>
    </recommendedName>
</protein>
<name>W7J4L4_9PSEU</name>
<dbReference type="EMBL" id="AYXG01000027">
    <property type="protein sequence ID" value="EWC63972.1"/>
    <property type="molecule type" value="Genomic_DNA"/>
</dbReference>
<dbReference type="STRING" id="909613.UO65_0683"/>
<accession>W7J4L4</accession>
<dbReference type="AlphaFoldDB" id="W7J4L4"/>
<sequence>MSQVEEVRREWLEYAFATEPADRSTAEAVISEFYAIIGRPPPAFEWVGSPAAVRADIGSAAGDRVAVEFATRTARVRDRLERDLRPWGLPGEPGERTACPATARSFVDNMVHGELRRVVREGVVAVVAAEAGRSAVRWYGQHDADWVGWHDACARLLGTRRSPRDEHFLTLWTTLARSCGWWWPREGVCVVAERPESVHTEDWRPHSADGPALRYPDGWSVHAWRGTRVPAWVIEDPTAERISAEANIEVRRCAIENIGWEAYLDDAGTTAVGRAPDPGNPGCELLLYDLPRWDRPSRLLLAVNGSVERDGTRRRYGLRVPPWLDDPVEAAAWSYGLTGPQYAQLLRRT</sequence>
<feature type="domain" description="DUF6745" evidence="1">
    <location>
        <begin position="139"/>
        <end position="344"/>
    </location>
</feature>
<proteinExistence type="predicted"/>
<comment type="caution">
    <text evidence="2">The sequence shown here is derived from an EMBL/GenBank/DDBJ whole genome shotgun (WGS) entry which is preliminary data.</text>
</comment>
<gene>
    <name evidence="2" type="ORF">UO65_0683</name>
</gene>
<evidence type="ECO:0000313" key="3">
    <source>
        <dbReference type="Proteomes" id="UP000019277"/>
    </source>
</evidence>